<evidence type="ECO:0000256" key="3">
    <source>
        <dbReference type="ARBA" id="ARBA00022679"/>
    </source>
</evidence>
<feature type="non-terminal residue" evidence="10">
    <location>
        <position position="1773"/>
    </location>
</feature>
<dbReference type="InterPro" id="IPR049900">
    <property type="entry name" value="PKS_mFAS_DH"/>
</dbReference>
<dbReference type="InterPro" id="IPR020841">
    <property type="entry name" value="PKS_Beta-ketoAc_synthase_dom"/>
</dbReference>
<evidence type="ECO:0000259" key="9">
    <source>
        <dbReference type="PROSITE" id="PS52019"/>
    </source>
</evidence>
<gene>
    <name evidence="10" type="ORF">ACFQ11_36970</name>
</gene>
<dbReference type="InterPro" id="IPR036736">
    <property type="entry name" value="ACP-like_sf"/>
</dbReference>
<dbReference type="InterPro" id="IPR009081">
    <property type="entry name" value="PP-bd_ACP"/>
</dbReference>
<dbReference type="SMART" id="SM00822">
    <property type="entry name" value="PKS_KR"/>
    <property type="match status" value="1"/>
</dbReference>
<dbReference type="Pfam" id="PF22953">
    <property type="entry name" value="SpnB_Rossmann"/>
    <property type="match status" value="1"/>
</dbReference>
<dbReference type="SUPFAM" id="SSF52151">
    <property type="entry name" value="FabD/lysophospholipase-like"/>
    <property type="match status" value="1"/>
</dbReference>
<dbReference type="Gene3D" id="3.30.70.3290">
    <property type="match status" value="1"/>
</dbReference>
<dbReference type="PROSITE" id="PS50075">
    <property type="entry name" value="CARRIER"/>
    <property type="match status" value="1"/>
</dbReference>
<feature type="domain" description="Carrier" evidence="7">
    <location>
        <begin position="240"/>
        <end position="317"/>
    </location>
</feature>
<dbReference type="PROSITE" id="PS00012">
    <property type="entry name" value="PHOSPHOPANTETHEINE"/>
    <property type="match status" value="1"/>
</dbReference>
<sequence length="1773" mass="181498">VAVTVAACDAADRAQVAALAARVRAEHGPVRVVVHAAGVAHSRPVAELSTAEFAAVDAKAAAAAVLDDVFGHGDAAADLDAFVLFSSLFGIWGGGGQAAYASANAYLDALAEHRRGRGAPATAVAWGLWAGDGMGAEDGVRDAMSAHGIRPMAPDAALAELDAALASGESGVTVAAVDWTRCAPVLAASGRGPLLAELPAAAAALLPVADGAAPGDSASDGAAPAGEDLRARLARTAPDERRDHLLRLVGALTAAVAGAPPGALDLRQPFRALGYDSLMTVELRNRLVAATGLPLPTTLVFDRPTPEAVTDHLLAELAPAPAATPARAPARTARPGGAPAEAADDDAVAVVAMACRYPGGVRSPEDLWRLVADGADAIGPFPADRGWDLDALYDPEPGRPGTTYVREGGFLHDAALFDPAFFDISPREALAMDPQQRILLELAWEAFERARIDPSSLHGGDTGVFVGASAQGYGGGLDDPADEAAIGYLSTGTAGSVASGRIAYTFGLRGPALTVDTACSSSLVAVHMAARALLAGECGLALAGGVTVMARPGVFVEFARQRGLAPDGRCKAFAAAADGTAWGEGAGLLLLERLGDARRRGHRVLAVLRGSAVNQDGASNGLTAPNGLSQQAVIRGALDAAGLAPADVDAVEAHGTGTALGDPIEAGALLAAYGADRPADRPLWLGSVKSNIGHAQAAAGVAGAIKMIMAMEHGTIPRTLHVDAPSPHVDWSSGAVAPATEPVPWPETGRPRRSGVTSCGISGTNVHIILERPADPADPAEGERPEPVGPERPVALPLSARTPAALRTRARELAAHLRARPGGSPRDLADLRHALAARQAFDHRAVLVGADRASLAESLDLLAAGEDAPGAVLGGPVPGGVAFMFGGQGAQRPGMCRGLYAASPVFAAALDDVCRHFEPHLDRPLTEVMFDDADAGPLDRTEYAQPALFASEVALYRLLERHGLRPGHLIGHSVGEIAAAHVAGVFDAADAAAFVAARGRLMQGMPEGAMLAVDAAEDEVRAALDGLDGRVSVAAVNGPAATVVSGDADAVTGLADRWAREGRRTRRLAVRRAFHSAHVDAVAAELRRVLAGLTFAEPEIPVVSNLTGDVSADLCSPGYWVRHAREAVRFHAGLRTLHERGVTTFLEVGPTPVLTATARRDPVGGDAGAFVPVLRDGPEPHAFATALARAHVRGLPVRWEPDGAAPPPPRPGPADPPTYPFERERFWLAPRAGGAAGTPGAAGETGHPLLTSRIDLDDGGALFLGRVSARSQPWVLDHRVLGEVVVPGTTWIEAAGWAGRAAGAPRVVELTHERPLVLAGDRAHDVQLRVGAPDPGTGERTLTLRCRPADAAGRPWTGLAAGMLAPAAPAPAPRGDAAGAWPPPDAVDIESGEVVYARHDGSGRYAWGPAFRSLHAVWRRGDDLYAELRVAGDAAHGAFAPHPAVLDACLHALGADGVPAALTRLSTGDAGDGGGLPRIPFAWRGLRLGGTDDPGTGGAVLRVTMSPAPDGGTALAVTDESGAPVVTADSITIMPVSPQQMKAALSEPLHESLFHLEWSPVPPAGPFTGRVAVLGHPQGAPVNGDRYTDPAALRAAIASGAPAPDAVVVAPPAADGPPLERLRWATAALLESVRDLLAAGPAEPRIVVLTRRAVAAAPGDAAPDPVHAACWGLLRSAQTEHPGRIVLVDADDGAAPPETLARLPHPAGDAPQFAVRDGQVFAPALAPVPDTPRDEPAADLDPDGTVLITGGTGTLGARVARHLAARHGARRLL</sequence>
<evidence type="ECO:0000256" key="1">
    <source>
        <dbReference type="ARBA" id="ARBA00022450"/>
    </source>
</evidence>
<reference evidence="11" key="1">
    <citation type="journal article" date="2019" name="Int. J. Syst. Evol. Microbiol.">
        <title>The Global Catalogue of Microorganisms (GCM) 10K type strain sequencing project: providing services to taxonomists for standard genome sequencing and annotation.</title>
        <authorList>
            <consortium name="The Broad Institute Genomics Platform"/>
            <consortium name="The Broad Institute Genome Sequencing Center for Infectious Disease"/>
            <person name="Wu L."/>
            <person name="Ma J."/>
        </authorList>
    </citation>
    <scope>NUCLEOTIDE SEQUENCE [LARGE SCALE GENOMIC DNA]</scope>
    <source>
        <strain evidence="11">JCM 31202</strain>
    </source>
</reference>
<dbReference type="InterPro" id="IPR050091">
    <property type="entry name" value="PKS_NRPS_Biosynth_Enz"/>
</dbReference>
<feature type="compositionally biased region" description="Low complexity" evidence="6">
    <location>
        <begin position="321"/>
        <end position="341"/>
    </location>
</feature>
<feature type="region of interest" description="Disordered" evidence="6">
    <location>
        <begin position="735"/>
        <end position="758"/>
    </location>
</feature>
<dbReference type="InterPro" id="IPR057326">
    <property type="entry name" value="KR_dom"/>
</dbReference>
<feature type="active site" description="Proton acceptor; for dehydratase activity" evidence="5">
    <location>
        <position position="1278"/>
    </location>
</feature>
<dbReference type="PROSITE" id="PS52004">
    <property type="entry name" value="KS3_2"/>
    <property type="match status" value="1"/>
</dbReference>
<dbReference type="Pfam" id="PF00550">
    <property type="entry name" value="PP-binding"/>
    <property type="match status" value="1"/>
</dbReference>
<dbReference type="InterPro" id="IPR016035">
    <property type="entry name" value="Acyl_Trfase/lysoPLipase"/>
</dbReference>
<feature type="region of interest" description="N-terminal hotdog fold" evidence="5">
    <location>
        <begin position="1247"/>
        <end position="1371"/>
    </location>
</feature>
<dbReference type="Gene3D" id="1.10.1200.10">
    <property type="entry name" value="ACP-like"/>
    <property type="match status" value="1"/>
</dbReference>
<dbReference type="Gene3D" id="3.40.366.10">
    <property type="entry name" value="Malonyl-Coenzyme A Acyl Carrier Protein, domain 2"/>
    <property type="match status" value="1"/>
</dbReference>
<feature type="non-terminal residue" evidence="10">
    <location>
        <position position="1"/>
    </location>
</feature>
<feature type="region of interest" description="C-terminal hotdog fold" evidence="5">
    <location>
        <begin position="1386"/>
        <end position="1542"/>
    </location>
</feature>
<dbReference type="PROSITE" id="PS52019">
    <property type="entry name" value="PKS_MFAS_DH"/>
    <property type="match status" value="1"/>
</dbReference>
<organism evidence="10 11">
    <name type="scientific">Actinomadura sediminis</name>
    <dbReference type="NCBI Taxonomy" id="1038904"/>
    <lineage>
        <taxon>Bacteria</taxon>
        <taxon>Bacillati</taxon>
        <taxon>Actinomycetota</taxon>
        <taxon>Actinomycetes</taxon>
        <taxon>Streptosporangiales</taxon>
        <taxon>Thermomonosporaceae</taxon>
        <taxon>Actinomadura</taxon>
    </lineage>
</organism>
<dbReference type="InterPro" id="IPR032821">
    <property type="entry name" value="PKS_assoc"/>
</dbReference>
<dbReference type="InterPro" id="IPR016036">
    <property type="entry name" value="Malonyl_transacylase_ACP-bd"/>
</dbReference>
<keyword evidence="3" id="KW-0808">Transferase</keyword>
<proteinExistence type="predicted"/>
<evidence type="ECO:0000259" key="8">
    <source>
        <dbReference type="PROSITE" id="PS52004"/>
    </source>
</evidence>
<dbReference type="InterPro" id="IPR020806">
    <property type="entry name" value="PKS_PP-bd"/>
</dbReference>
<feature type="compositionally biased region" description="Pro residues" evidence="6">
    <location>
        <begin position="1204"/>
        <end position="1218"/>
    </location>
</feature>
<evidence type="ECO:0000259" key="7">
    <source>
        <dbReference type="PROSITE" id="PS50075"/>
    </source>
</evidence>
<dbReference type="CDD" id="cd00833">
    <property type="entry name" value="PKS"/>
    <property type="match status" value="1"/>
</dbReference>
<dbReference type="Pfam" id="PF21089">
    <property type="entry name" value="PKS_DH_N"/>
    <property type="match status" value="1"/>
</dbReference>
<dbReference type="SUPFAM" id="SSF51735">
    <property type="entry name" value="NAD(P)-binding Rossmann-fold domains"/>
    <property type="match status" value="2"/>
</dbReference>
<keyword evidence="1" id="KW-0596">Phosphopantetheine</keyword>
<dbReference type="SUPFAM" id="SSF47336">
    <property type="entry name" value="ACP-like"/>
    <property type="match status" value="1"/>
</dbReference>
<dbReference type="InterPro" id="IPR006162">
    <property type="entry name" value="Ppantetheine_attach_site"/>
</dbReference>
<dbReference type="Pfam" id="PF14765">
    <property type="entry name" value="PS-DH"/>
    <property type="match status" value="1"/>
</dbReference>
<feature type="domain" description="PKS/mFAS DH" evidence="9">
    <location>
        <begin position="1247"/>
        <end position="1542"/>
    </location>
</feature>
<dbReference type="InterPro" id="IPR042104">
    <property type="entry name" value="PKS_dehydratase_sf"/>
</dbReference>
<dbReference type="InterPro" id="IPR016039">
    <property type="entry name" value="Thiolase-like"/>
</dbReference>
<feature type="active site" description="Proton donor; for dehydratase activity" evidence="5">
    <location>
        <position position="1447"/>
    </location>
</feature>
<dbReference type="Gene3D" id="3.10.129.110">
    <property type="entry name" value="Polyketide synthase dehydratase"/>
    <property type="match status" value="1"/>
</dbReference>
<dbReference type="Pfam" id="PF02801">
    <property type="entry name" value="Ketoacyl-synt_C"/>
    <property type="match status" value="1"/>
</dbReference>
<dbReference type="InterPro" id="IPR013968">
    <property type="entry name" value="PKS_KR"/>
</dbReference>
<dbReference type="PROSITE" id="PS00606">
    <property type="entry name" value="KS3_1"/>
    <property type="match status" value="1"/>
</dbReference>
<dbReference type="InterPro" id="IPR001227">
    <property type="entry name" value="Ac_transferase_dom_sf"/>
</dbReference>
<protein>
    <submittedName>
        <fullName evidence="10">Beta-ketoacyl synthase N-terminal-like domain-containing protein</fullName>
    </submittedName>
</protein>
<dbReference type="Pfam" id="PF00109">
    <property type="entry name" value="ketoacyl-synt"/>
    <property type="match status" value="1"/>
</dbReference>
<evidence type="ECO:0000256" key="4">
    <source>
        <dbReference type="ARBA" id="ARBA00023315"/>
    </source>
</evidence>
<feature type="region of interest" description="Disordered" evidence="6">
    <location>
        <begin position="1198"/>
        <end position="1218"/>
    </location>
</feature>
<dbReference type="InterPro" id="IPR049551">
    <property type="entry name" value="PKS_DH_C"/>
</dbReference>
<dbReference type="InterPro" id="IPR049552">
    <property type="entry name" value="PKS_DH_N"/>
</dbReference>
<dbReference type="SMART" id="SM00826">
    <property type="entry name" value="PKS_DH"/>
    <property type="match status" value="1"/>
</dbReference>
<keyword evidence="11" id="KW-1185">Reference proteome</keyword>
<dbReference type="SMART" id="SM00827">
    <property type="entry name" value="PKS_AT"/>
    <property type="match status" value="1"/>
</dbReference>
<dbReference type="Pfam" id="PF08659">
    <property type="entry name" value="KR"/>
    <property type="match status" value="1"/>
</dbReference>
<dbReference type="RefSeq" id="WP_378307489.1">
    <property type="nucleotide sequence ID" value="NZ_JBHTJA010000198.1"/>
</dbReference>
<dbReference type="PANTHER" id="PTHR43775:SF51">
    <property type="entry name" value="INACTIVE PHENOLPHTHIOCEROL SYNTHESIS POLYKETIDE SYNTHASE TYPE I PKS1-RELATED"/>
    <property type="match status" value="1"/>
</dbReference>
<comment type="caution">
    <text evidence="10">The sequence shown here is derived from an EMBL/GenBank/DDBJ whole genome shotgun (WGS) entry which is preliminary data.</text>
</comment>
<keyword evidence="4" id="KW-0012">Acyltransferase</keyword>
<feature type="region of interest" description="Disordered" evidence="6">
    <location>
        <begin position="321"/>
        <end position="342"/>
    </location>
</feature>
<evidence type="ECO:0000313" key="11">
    <source>
        <dbReference type="Proteomes" id="UP001596972"/>
    </source>
</evidence>
<evidence type="ECO:0000256" key="5">
    <source>
        <dbReference type="PROSITE-ProRule" id="PRU01363"/>
    </source>
</evidence>
<dbReference type="Gene3D" id="3.40.47.10">
    <property type="match status" value="1"/>
</dbReference>
<dbReference type="Gene3D" id="3.40.50.11460">
    <property type="match status" value="1"/>
</dbReference>
<feature type="region of interest" description="Disordered" evidence="6">
    <location>
        <begin position="775"/>
        <end position="794"/>
    </location>
</feature>
<evidence type="ECO:0000256" key="2">
    <source>
        <dbReference type="ARBA" id="ARBA00022553"/>
    </source>
</evidence>
<keyword evidence="2" id="KW-0597">Phosphoprotein</keyword>
<dbReference type="Pfam" id="PF00698">
    <property type="entry name" value="Acyl_transf_1"/>
    <property type="match status" value="1"/>
</dbReference>
<dbReference type="InterPro" id="IPR014031">
    <property type="entry name" value="Ketoacyl_synth_C"/>
</dbReference>
<dbReference type="InterPro" id="IPR018201">
    <property type="entry name" value="Ketoacyl_synth_AS"/>
</dbReference>
<dbReference type="InterPro" id="IPR020807">
    <property type="entry name" value="PKS_DH"/>
</dbReference>
<feature type="compositionally biased region" description="Basic and acidic residues" evidence="6">
    <location>
        <begin position="775"/>
        <end position="786"/>
    </location>
</feature>
<dbReference type="Proteomes" id="UP001596972">
    <property type="component" value="Unassembled WGS sequence"/>
</dbReference>
<dbReference type="SMART" id="SM00825">
    <property type="entry name" value="PKS_KS"/>
    <property type="match status" value="1"/>
</dbReference>
<dbReference type="InterPro" id="IPR036291">
    <property type="entry name" value="NAD(P)-bd_dom_sf"/>
</dbReference>
<evidence type="ECO:0000313" key="10">
    <source>
        <dbReference type="EMBL" id="MFD0906015.1"/>
    </source>
</evidence>
<dbReference type="InterPro" id="IPR014043">
    <property type="entry name" value="Acyl_transferase_dom"/>
</dbReference>
<dbReference type="InterPro" id="IPR055123">
    <property type="entry name" value="SpnB-like_Rossmann"/>
</dbReference>
<dbReference type="SUPFAM" id="SSF53901">
    <property type="entry name" value="Thiolase-like"/>
    <property type="match status" value="1"/>
</dbReference>
<feature type="domain" description="Ketosynthase family 3 (KS3)" evidence="8">
    <location>
        <begin position="345"/>
        <end position="772"/>
    </location>
</feature>
<dbReference type="PANTHER" id="PTHR43775">
    <property type="entry name" value="FATTY ACID SYNTHASE"/>
    <property type="match status" value="1"/>
</dbReference>
<accession>A0ABW3F264</accession>
<dbReference type="SMART" id="SM00823">
    <property type="entry name" value="PKS_PP"/>
    <property type="match status" value="1"/>
</dbReference>
<dbReference type="SUPFAM" id="SSF55048">
    <property type="entry name" value="Probable ACP-binding domain of malonyl-CoA ACP transacylase"/>
    <property type="match status" value="1"/>
</dbReference>
<name>A0ABW3F264_9ACTN</name>
<dbReference type="EMBL" id="JBHTJA010000198">
    <property type="protein sequence ID" value="MFD0906015.1"/>
    <property type="molecule type" value="Genomic_DNA"/>
</dbReference>
<dbReference type="Gene3D" id="3.40.50.720">
    <property type="entry name" value="NAD(P)-binding Rossmann-like Domain"/>
    <property type="match status" value="2"/>
</dbReference>
<evidence type="ECO:0000256" key="6">
    <source>
        <dbReference type="SAM" id="MobiDB-lite"/>
    </source>
</evidence>
<dbReference type="InterPro" id="IPR014030">
    <property type="entry name" value="Ketoacyl_synth_N"/>
</dbReference>
<dbReference type="Pfam" id="PF16197">
    <property type="entry name" value="KAsynt_C_assoc"/>
    <property type="match status" value="1"/>
</dbReference>